<dbReference type="InterPro" id="IPR025202">
    <property type="entry name" value="PLD-like_dom"/>
</dbReference>
<evidence type="ECO:0000313" key="2">
    <source>
        <dbReference type="EMBL" id="NRF69042.1"/>
    </source>
</evidence>
<dbReference type="PANTHER" id="PTHR21248:SF12">
    <property type="entry name" value="CARDIOLIPIN SYNTHASE C"/>
    <property type="match status" value="1"/>
</dbReference>
<feature type="domain" description="PLD phosphodiesterase" evidence="1">
    <location>
        <begin position="175"/>
        <end position="202"/>
    </location>
</feature>
<name>A0ABX2EK58_9BURK</name>
<reference evidence="2 3" key="1">
    <citation type="submission" date="2020-05" db="EMBL/GenBank/DDBJ databases">
        <title>Aquincola sp. isolate from soil.</title>
        <authorList>
            <person name="Han J."/>
            <person name="Kim D.-U."/>
        </authorList>
    </citation>
    <scope>NUCLEOTIDE SEQUENCE [LARGE SCALE GENOMIC DNA]</scope>
    <source>
        <strain evidence="2 3">S2</strain>
    </source>
</reference>
<proteinExistence type="predicted"/>
<comment type="caution">
    <text evidence="2">The sequence shown here is derived from an EMBL/GenBank/DDBJ whole genome shotgun (WGS) entry which is preliminary data.</text>
</comment>
<dbReference type="PROSITE" id="PS51257">
    <property type="entry name" value="PROKAR_LIPOPROTEIN"/>
    <property type="match status" value="1"/>
</dbReference>
<sequence length="539" mass="58780">MHPPTRHSISCLPLLLFALVLLALLGACSGVPRAVERPESTTLIAPADAPLPQLARRLAVPEGLSAVRPMPLPNDALAARLALIAQARRSIDLQTYIVADDTTGRLVLRALRDAAARGVRVRVLLDDLYTTGLDDLLLGFAAHPNVELRLYNPFTATRGWWLGRLGQLAGDFRRLNQRMHNKLLVADGTLAIAGGRNLADDYFLRSARANFIDFDLLAAGALVGDLARHFDAYWNSERAFPLQAVAGNRLDADERRAWFEWVSAAADGAAPPSGEMTATESSSAAIDSPAALLPMAPQAVRGHFGFFIARAGARADPPNKRRGEHWQPEVGTVADQLITMLTSAQREITMVTPYFVPGDEGLKRIRALRERGVAIHVVTNATGTSDEPVVSLGYERHRVELLKMGVRLWEVSASRLKRDDTLRAALGSSTGRLHAKMGFIDRRLFLAGSMNLDARSALINTEVGVAVDSPALVAALIDFYRLEAAVGVYELRLKGDGRSIEWVGRDAGGEESLDDDPEASWWLRAKLWLLSLIVPEDEL</sequence>
<dbReference type="SMART" id="SM00155">
    <property type="entry name" value="PLDc"/>
    <property type="match status" value="2"/>
</dbReference>
<dbReference type="RefSeq" id="WP_173125308.1">
    <property type="nucleotide sequence ID" value="NZ_JABRWJ010000005.1"/>
</dbReference>
<dbReference type="PROSITE" id="PS50035">
    <property type="entry name" value="PLD"/>
    <property type="match status" value="2"/>
</dbReference>
<dbReference type="PANTHER" id="PTHR21248">
    <property type="entry name" value="CARDIOLIPIN SYNTHASE"/>
    <property type="match status" value="1"/>
</dbReference>
<evidence type="ECO:0000259" key="1">
    <source>
        <dbReference type="PROSITE" id="PS50035"/>
    </source>
</evidence>
<dbReference type="Gene3D" id="3.30.870.10">
    <property type="entry name" value="Endonuclease Chain A"/>
    <property type="match status" value="2"/>
</dbReference>
<dbReference type="Proteomes" id="UP000737171">
    <property type="component" value="Unassembled WGS sequence"/>
</dbReference>
<organism evidence="2 3">
    <name type="scientific">Pseudaquabacterium terrae</name>
    <dbReference type="NCBI Taxonomy" id="2732868"/>
    <lineage>
        <taxon>Bacteria</taxon>
        <taxon>Pseudomonadati</taxon>
        <taxon>Pseudomonadota</taxon>
        <taxon>Betaproteobacteria</taxon>
        <taxon>Burkholderiales</taxon>
        <taxon>Sphaerotilaceae</taxon>
        <taxon>Pseudaquabacterium</taxon>
    </lineage>
</organism>
<protein>
    <submittedName>
        <fullName evidence="2">Phospholipase D family protein</fullName>
    </submittedName>
</protein>
<evidence type="ECO:0000313" key="3">
    <source>
        <dbReference type="Proteomes" id="UP000737171"/>
    </source>
</evidence>
<dbReference type="SUPFAM" id="SSF56024">
    <property type="entry name" value="Phospholipase D/nuclease"/>
    <property type="match status" value="2"/>
</dbReference>
<dbReference type="Pfam" id="PF13091">
    <property type="entry name" value="PLDc_2"/>
    <property type="match status" value="2"/>
</dbReference>
<gene>
    <name evidence="2" type="ORF">HLB44_18775</name>
</gene>
<dbReference type="CDD" id="cd09111">
    <property type="entry name" value="PLDc_ymdC_like_1"/>
    <property type="match status" value="1"/>
</dbReference>
<dbReference type="InterPro" id="IPR001736">
    <property type="entry name" value="PLipase_D/transphosphatidylase"/>
</dbReference>
<feature type="domain" description="PLD phosphodiesterase" evidence="1">
    <location>
        <begin position="429"/>
        <end position="456"/>
    </location>
</feature>
<accession>A0ABX2EK58</accession>
<dbReference type="EMBL" id="JABRWJ010000005">
    <property type="protein sequence ID" value="NRF69042.1"/>
    <property type="molecule type" value="Genomic_DNA"/>
</dbReference>
<dbReference type="CDD" id="cd09113">
    <property type="entry name" value="PLDc_ymdC_like_2"/>
    <property type="match status" value="1"/>
</dbReference>
<keyword evidence="3" id="KW-1185">Reference proteome</keyword>